<dbReference type="VEuPathDB" id="FungiDB:RhiirFUN_008503"/>
<reference evidence="1 2" key="1">
    <citation type="submission" date="2015-10" db="EMBL/GenBank/DDBJ databases">
        <title>Genome analyses suggest a sexual origin of heterokaryosis in a supposedly ancient asexual fungus.</title>
        <authorList>
            <person name="Ropars J."/>
            <person name="Sedzielewska K."/>
            <person name="Noel J."/>
            <person name="Charron P."/>
            <person name="Farinelli L."/>
            <person name="Marton T."/>
            <person name="Kruger M."/>
            <person name="Pelin A."/>
            <person name="Brachmann A."/>
            <person name="Corradi N."/>
        </authorList>
    </citation>
    <scope>NUCLEOTIDE SEQUENCE [LARGE SCALE GENOMIC DNA]</scope>
    <source>
        <strain evidence="1 2">A4</strain>
    </source>
</reference>
<gene>
    <name evidence="1" type="ORF">RhiirA4_409446</name>
</gene>
<accession>A0A2I1H4Y9</accession>
<name>A0A2I1H4Y9_9GLOM</name>
<dbReference type="Proteomes" id="UP000234323">
    <property type="component" value="Unassembled WGS sequence"/>
</dbReference>
<dbReference type="VEuPathDB" id="FungiDB:FUN_008111"/>
<dbReference type="EMBL" id="LLXI01001495">
    <property type="protein sequence ID" value="PKY53942.1"/>
    <property type="molecule type" value="Genomic_DNA"/>
</dbReference>
<organism evidence="1 2">
    <name type="scientific">Rhizophagus irregularis</name>
    <dbReference type="NCBI Taxonomy" id="588596"/>
    <lineage>
        <taxon>Eukaryota</taxon>
        <taxon>Fungi</taxon>
        <taxon>Fungi incertae sedis</taxon>
        <taxon>Mucoromycota</taxon>
        <taxon>Glomeromycotina</taxon>
        <taxon>Glomeromycetes</taxon>
        <taxon>Glomerales</taxon>
        <taxon>Glomeraceae</taxon>
        <taxon>Rhizophagus</taxon>
    </lineage>
</organism>
<protein>
    <submittedName>
        <fullName evidence="1">Uncharacterized protein</fullName>
    </submittedName>
</protein>
<proteinExistence type="predicted"/>
<keyword evidence="2" id="KW-1185">Reference proteome</keyword>
<sequence length="69" mass="8110">MEWDGILTCDNKVFLLETKHKMTAKLIENLINRLNEFQNKLVITDSLEFKKLLGNNMLELLAVRYLLTN</sequence>
<dbReference type="VEuPathDB" id="FungiDB:RhiirA1_420356"/>
<evidence type="ECO:0000313" key="2">
    <source>
        <dbReference type="Proteomes" id="UP000234323"/>
    </source>
</evidence>
<comment type="caution">
    <text evidence="1">The sequence shown here is derived from an EMBL/GenBank/DDBJ whole genome shotgun (WGS) entry which is preliminary data.</text>
</comment>
<dbReference type="AlphaFoldDB" id="A0A2I1H4Y9"/>
<evidence type="ECO:0000313" key="1">
    <source>
        <dbReference type="EMBL" id="PKY53942.1"/>
    </source>
</evidence>